<evidence type="ECO:0000256" key="2">
    <source>
        <dbReference type="ARBA" id="ARBA00006555"/>
    </source>
</evidence>
<evidence type="ECO:0000256" key="9">
    <source>
        <dbReference type="ARBA" id="ARBA00023136"/>
    </source>
</evidence>
<evidence type="ECO:0000259" key="11">
    <source>
        <dbReference type="PROSITE" id="PS52015"/>
    </source>
</evidence>
<sequence length="253" mass="26535">MSARDRCPRPAEILPPTLLFNAVHLAAPPTDRLASLMLACAIYAGLGAAVLGGARHLAIRRPVTTLPPVVIIDPDLDPPRPAVRVEPARGGGPVPPGLKVVQPPPDANVIPDHTPAGLPTANHGGEIAGDPNAPVGPGIVGLPPGPPTPPVQTAPRAAQVVEMETQAMRILSQVPPVYPALARLTRIQGPVELRMTVDVTGTPTDIQVISGPHPLLVNEAVRVARLWRFQPAKLDGIPVAATFRLTVAFRLER</sequence>
<dbReference type="InterPro" id="IPR051045">
    <property type="entry name" value="TonB-dependent_transducer"/>
</dbReference>
<evidence type="ECO:0000256" key="4">
    <source>
        <dbReference type="ARBA" id="ARBA00022475"/>
    </source>
</evidence>
<comment type="subcellular location">
    <subcellularLocation>
        <location evidence="1">Cell inner membrane</location>
        <topology evidence="1">Single-pass membrane protein</topology>
        <orientation evidence="1">Periplasmic side</orientation>
    </subcellularLocation>
</comment>
<keyword evidence="4" id="KW-1003">Cell membrane</keyword>
<proteinExistence type="inferred from homology"/>
<dbReference type="Pfam" id="PF03544">
    <property type="entry name" value="TonB_C"/>
    <property type="match status" value="1"/>
</dbReference>
<feature type="domain" description="TonB C-terminal" evidence="11">
    <location>
        <begin position="163"/>
        <end position="253"/>
    </location>
</feature>
<comment type="similarity">
    <text evidence="2">Belongs to the TonB family.</text>
</comment>
<evidence type="ECO:0000256" key="3">
    <source>
        <dbReference type="ARBA" id="ARBA00022448"/>
    </source>
</evidence>
<dbReference type="PROSITE" id="PS52015">
    <property type="entry name" value="TONB_CTD"/>
    <property type="match status" value="1"/>
</dbReference>
<organism evidence="12 13">
    <name type="scientific">Mesoterricola silvestris</name>
    <dbReference type="NCBI Taxonomy" id="2927979"/>
    <lineage>
        <taxon>Bacteria</taxon>
        <taxon>Pseudomonadati</taxon>
        <taxon>Acidobacteriota</taxon>
        <taxon>Holophagae</taxon>
        <taxon>Holophagales</taxon>
        <taxon>Holophagaceae</taxon>
        <taxon>Mesoterricola</taxon>
    </lineage>
</organism>
<dbReference type="RefSeq" id="WP_316415424.1">
    <property type="nucleotide sequence ID" value="NZ_AP027080.1"/>
</dbReference>
<dbReference type="EMBL" id="AP027080">
    <property type="protein sequence ID" value="BDU72516.1"/>
    <property type="molecule type" value="Genomic_DNA"/>
</dbReference>
<dbReference type="GO" id="GO:0055085">
    <property type="term" value="P:transmembrane transport"/>
    <property type="evidence" value="ECO:0007669"/>
    <property type="project" value="InterPro"/>
</dbReference>
<evidence type="ECO:0000256" key="5">
    <source>
        <dbReference type="ARBA" id="ARBA00022519"/>
    </source>
</evidence>
<dbReference type="SUPFAM" id="SSF74653">
    <property type="entry name" value="TolA/TonB C-terminal domain"/>
    <property type="match status" value="1"/>
</dbReference>
<keyword evidence="8 10" id="KW-1133">Transmembrane helix</keyword>
<dbReference type="GO" id="GO:0098797">
    <property type="term" value="C:plasma membrane protein complex"/>
    <property type="evidence" value="ECO:0007669"/>
    <property type="project" value="TreeGrafter"/>
</dbReference>
<protein>
    <recommendedName>
        <fullName evidence="11">TonB C-terminal domain-containing protein</fullName>
    </recommendedName>
</protein>
<dbReference type="KEGG" id="msil:METEAL_16900"/>
<dbReference type="InterPro" id="IPR006260">
    <property type="entry name" value="TonB/TolA_C"/>
</dbReference>
<dbReference type="PRINTS" id="PR01374">
    <property type="entry name" value="TONBPROTEIN"/>
</dbReference>
<dbReference type="PANTHER" id="PTHR33446">
    <property type="entry name" value="PROTEIN TONB-RELATED"/>
    <property type="match status" value="1"/>
</dbReference>
<keyword evidence="3" id="KW-0813">Transport</keyword>
<evidence type="ECO:0000256" key="7">
    <source>
        <dbReference type="ARBA" id="ARBA00022927"/>
    </source>
</evidence>
<dbReference type="InterPro" id="IPR037682">
    <property type="entry name" value="TonB_C"/>
</dbReference>
<reference evidence="13" key="1">
    <citation type="journal article" date="2023" name="Int. J. Syst. Evol. Microbiol.">
        <title>Mesoterricola silvestris gen. nov., sp. nov., Mesoterricola sediminis sp. nov., Geothrix oryzae sp. nov., Geothrix edaphica sp. nov., Geothrix rubra sp. nov., and Geothrix limicola sp. nov., six novel members of Acidobacteriota isolated from soils.</title>
        <authorList>
            <person name="Itoh H."/>
            <person name="Sugisawa Y."/>
            <person name="Mise K."/>
            <person name="Xu Z."/>
            <person name="Kuniyasu M."/>
            <person name="Ushijima N."/>
            <person name="Kawano K."/>
            <person name="Kobayashi E."/>
            <person name="Shiratori Y."/>
            <person name="Masuda Y."/>
            <person name="Senoo K."/>
        </authorList>
    </citation>
    <scope>NUCLEOTIDE SEQUENCE [LARGE SCALE GENOMIC DNA]</scope>
    <source>
        <strain evidence="13">W79</strain>
    </source>
</reference>
<accession>A0AA48K8N6</accession>
<dbReference type="Gene3D" id="3.30.1150.10">
    <property type="match status" value="1"/>
</dbReference>
<dbReference type="Proteomes" id="UP001238179">
    <property type="component" value="Chromosome"/>
</dbReference>
<evidence type="ECO:0000256" key="6">
    <source>
        <dbReference type="ARBA" id="ARBA00022692"/>
    </source>
</evidence>
<name>A0AA48K8N6_9BACT</name>
<keyword evidence="7" id="KW-0653">Protein transport</keyword>
<evidence type="ECO:0000256" key="8">
    <source>
        <dbReference type="ARBA" id="ARBA00022989"/>
    </source>
</evidence>
<dbReference type="GO" id="GO:0015891">
    <property type="term" value="P:siderophore transport"/>
    <property type="evidence" value="ECO:0007669"/>
    <property type="project" value="InterPro"/>
</dbReference>
<dbReference type="InterPro" id="IPR003538">
    <property type="entry name" value="TonB"/>
</dbReference>
<feature type="transmembrane region" description="Helical" evidence="10">
    <location>
        <begin position="33"/>
        <end position="54"/>
    </location>
</feature>
<dbReference type="AlphaFoldDB" id="A0AA48K8N6"/>
<dbReference type="PANTHER" id="PTHR33446:SF2">
    <property type="entry name" value="PROTEIN TONB"/>
    <property type="match status" value="1"/>
</dbReference>
<evidence type="ECO:0000313" key="12">
    <source>
        <dbReference type="EMBL" id="BDU72516.1"/>
    </source>
</evidence>
<dbReference type="GO" id="GO:0015031">
    <property type="term" value="P:protein transport"/>
    <property type="evidence" value="ECO:0007669"/>
    <property type="project" value="UniProtKB-KW"/>
</dbReference>
<dbReference type="NCBIfam" id="TIGR01352">
    <property type="entry name" value="tonB_Cterm"/>
    <property type="match status" value="1"/>
</dbReference>
<keyword evidence="5" id="KW-0997">Cell inner membrane</keyword>
<evidence type="ECO:0000256" key="10">
    <source>
        <dbReference type="SAM" id="Phobius"/>
    </source>
</evidence>
<evidence type="ECO:0000256" key="1">
    <source>
        <dbReference type="ARBA" id="ARBA00004383"/>
    </source>
</evidence>
<keyword evidence="13" id="KW-1185">Reference proteome</keyword>
<dbReference type="GO" id="GO:0030288">
    <property type="term" value="C:outer membrane-bounded periplasmic space"/>
    <property type="evidence" value="ECO:0007669"/>
    <property type="project" value="InterPro"/>
</dbReference>
<keyword evidence="9 10" id="KW-0472">Membrane</keyword>
<dbReference type="GO" id="GO:0031992">
    <property type="term" value="F:energy transducer activity"/>
    <property type="evidence" value="ECO:0007669"/>
    <property type="project" value="InterPro"/>
</dbReference>
<evidence type="ECO:0000313" key="13">
    <source>
        <dbReference type="Proteomes" id="UP001238179"/>
    </source>
</evidence>
<gene>
    <name evidence="12" type="ORF">METEAL_16900</name>
</gene>
<keyword evidence="6 10" id="KW-0812">Transmembrane</keyword>